<evidence type="ECO:0000256" key="3">
    <source>
        <dbReference type="ARBA" id="ARBA00022490"/>
    </source>
</evidence>
<proteinExistence type="inferred from homology"/>
<evidence type="ECO:0000256" key="7">
    <source>
        <dbReference type="ARBA" id="ARBA00022984"/>
    </source>
</evidence>
<dbReference type="PANTHER" id="PTHR43783">
    <property type="entry name" value="UDP-N-ACETYLGLUCOSAMINE 1-CARBOXYVINYLTRANSFERASE"/>
    <property type="match status" value="1"/>
</dbReference>
<dbReference type="GO" id="GO:0008360">
    <property type="term" value="P:regulation of cell shape"/>
    <property type="evidence" value="ECO:0007669"/>
    <property type="project" value="UniProtKB-KW"/>
</dbReference>
<dbReference type="SUPFAM" id="SSF55205">
    <property type="entry name" value="EPT/RTPC-like"/>
    <property type="match status" value="1"/>
</dbReference>
<dbReference type="InterPro" id="IPR001986">
    <property type="entry name" value="Enolpyruvate_Tfrase_dom"/>
</dbReference>
<keyword evidence="7" id="KW-0573">Peptidoglycan synthesis</keyword>
<keyword evidence="9" id="KW-0961">Cell wall biogenesis/degradation</keyword>
<evidence type="ECO:0000256" key="15">
    <source>
        <dbReference type="ARBA" id="ARBA00047527"/>
    </source>
</evidence>
<dbReference type="InterPro" id="IPR050068">
    <property type="entry name" value="MurA_subfamily"/>
</dbReference>
<name>X1IR92_9ZZZZ</name>
<evidence type="ECO:0000256" key="5">
    <source>
        <dbReference type="ARBA" id="ARBA00022679"/>
    </source>
</evidence>
<dbReference type="GO" id="GO:0008760">
    <property type="term" value="F:UDP-N-acetylglucosamine 1-carboxyvinyltransferase activity"/>
    <property type="evidence" value="ECO:0007669"/>
    <property type="project" value="UniProtKB-EC"/>
</dbReference>
<evidence type="ECO:0000256" key="6">
    <source>
        <dbReference type="ARBA" id="ARBA00022960"/>
    </source>
</evidence>
<keyword evidence="8" id="KW-0131">Cell cycle</keyword>
<feature type="domain" description="Enolpyruvate transferase" evidence="16">
    <location>
        <begin position="7"/>
        <end position="85"/>
    </location>
</feature>
<keyword evidence="4" id="KW-0132">Cell division</keyword>
<comment type="subcellular location">
    <subcellularLocation>
        <location evidence="1">Cytoplasm</location>
    </subcellularLocation>
</comment>
<evidence type="ECO:0000259" key="16">
    <source>
        <dbReference type="Pfam" id="PF00275"/>
    </source>
</evidence>
<accession>X1IR92</accession>
<dbReference type="EMBL" id="BARU01038398">
    <property type="protein sequence ID" value="GAH84242.1"/>
    <property type="molecule type" value="Genomic_DNA"/>
</dbReference>
<dbReference type="GO" id="GO:0071555">
    <property type="term" value="P:cell wall organization"/>
    <property type="evidence" value="ECO:0007669"/>
    <property type="project" value="UniProtKB-KW"/>
</dbReference>
<dbReference type="Pfam" id="PF00275">
    <property type="entry name" value="EPSP_synthase"/>
    <property type="match status" value="1"/>
</dbReference>
<keyword evidence="5" id="KW-0808">Transferase</keyword>
<evidence type="ECO:0000256" key="12">
    <source>
        <dbReference type="ARBA" id="ARBA00039754"/>
    </source>
</evidence>
<evidence type="ECO:0000256" key="11">
    <source>
        <dbReference type="ARBA" id="ARBA00039108"/>
    </source>
</evidence>
<dbReference type="InterPro" id="IPR013792">
    <property type="entry name" value="RNA3'P_cycl/enolpyr_Trfase_a/b"/>
</dbReference>
<evidence type="ECO:0000256" key="14">
    <source>
        <dbReference type="ARBA" id="ARBA00042842"/>
    </source>
</evidence>
<evidence type="ECO:0000256" key="10">
    <source>
        <dbReference type="ARBA" id="ARBA00038367"/>
    </source>
</evidence>
<sequence>MDKFVIEGGFPLKGKLKVNGAKNATLPLMAAGLLTEGISRLENAPYLTDILTMTQVLEGLGVKVRRRNRTLEIDSTHLFQYEAPYEPVRL</sequence>
<gene>
    <name evidence="17" type="ORF">S03H2_59698</name>
</gene>
<dbReference type="Gene3D" id="3.65.10.10">
    <property type="entry name" value="Enolpyruvate transferase domain"/>
    <property type="match status" value="2"/>
</dbReference>
<dbReference type="EC" id="2.5.1.7" evidence="11"/>
<dbReference type="GO" id="GO:0005737">
    <property type="term" value="C:cytoplasm"/>
    <property type="evidence" value="ECO:0007669"/>
    <property type="project" value="UniProtKB-SubCell"/>
</dbReference>
<evidence type="ECO:0000256" key="9">
    <source>
        <dbReference type="ARBA" id="ARBA00023316"/>
    </source>
</evidence>
<dbReference type="InterPro" id="IPR036968">
    <property type="entry name" value="Enolpyruvate_Tfrase_sf"/>
</dbReference>
<comment type="pathway">
    <text evidence="2">Cell wall biogenesis; peptidoglycan biosynthesis.</text>
</comment>
<comment type="caution">
    <text evidence="17">The sequence shown here is derived from an EMBL/GenBank/DDBJ whole genome shotgun (WGS) entry which is preliminary data.</text>
</comment>
<evidence type="ECO:0000256" key="13">
    <source>
        <dbReference type="ARBA" id="ARBA00042443"/>
    </source>
</evidence>
<dbReference type="GO" id="GO:0051301">
    <property type="term" value="P:cell division"/>
    <property type="evidence" value="ECO:0007669"/>
    <property type="project" value="UniProtKB-KW"/>
</dbReference>
<evidence type="ECO:0000313" key="17">
    <source>
        <dbReference type="EMBL" id="GAH84242.1"/>
    </source>
</evidence>
<comment type="catalytic activity">
    <reaction evidence="15">
        <text>phosphoenolpyruvate + UDP-N-acetyl-alpha-D-glucosamine = UDP-N-acetyl-3-O-(1-carboxyvinyl)-alpha-D-glucosamine + phosphate</text>
        <dbReference type="Rhea" id="RHEA:18681"/>
        <dbReference type="ChEBI" id="CHEBI:43474"/>
        <dbReference type="ChEBI" id="CHEBI:57705"/>
        <dbReference type="ChEBI" id="CHEBI:58702"/>
        <dbReference type="ChEBI" id="CHEBI:68483"/>
        <dbReference type="EC" id="2.5.1.7"/>
    </reaction>
</comment>
<dbReference type="GO" id="GO:0009252">
    <property type="term" value="P:peptidoglycan biosynthetic process"/>
    <property type="evidence" value="ECO:0007669"/>
    <property type="project" value="UniProtKB-KW"/>
</dbReference>
<dbReference type="PANTHER" id="PTHR43783:SF1">
    <property type="entry name" value="UDP-N-ACETYLGLUCOSAMINE 1-CARBOXYVINYLTRANSFERASE"/>
    <property type="match status" value="1"/>
</dbReference>
<keyword evidence="6" id="KW-0133">Cell shape</keyword>
<reference evidence="17" key="1">
    <citation type="journal article" date="2014" name="Front. Microbiol.">
        <title>High frequency of phylogenetically diverse reductive dehalogenase-homologous genes in deep subseafloor sedimentary metagenomes.</title>
        <authorList>
            <person name="Kawai M."/>
            <person name="Futagami T."/>
            <person name="Toyoda A."/>
            <person name="Takaki Y."/>
            <person name="Nishi S."/>
            <person name="Hori S."/>
            <person name="Arai W."/>
            <person name="Tsubouchi T."/>
            <person name="Morono Y."/>
            <person name="Uchiyama I."/>
            <person name="Ito T."/>
            <person name="Fujiyama A."/>
            <person name="Inagaki F."/>
            <person name="Takami H."/>
        </authorList>
    </citation>
    <scope>NUCLEOTIDE SEQUENCE</scope>
    <source>
        <strain evidence="17">Expedition CK06-06</strain>
    </source>
</reference>
<comment type="similarity">
    <text evidence="10">Belongs to the EPSP synthase family. MurA subfamily.</text>
</comment>
<feature type="non-terminal residue" evidence="17">
    <location>
        <position position="90"/>
    </location>
</feature>
<evidence type="ECO:0000256" key="4">
    <source>
        <dbReference type="ARBA" id="ARBA00022618"/>
    </source>
</evidence>
<evidence type="ECO:0000256" key="8">
    <source>
        <dbReference type="ARBA" id="ARBA00023306"/>
    </source>
</evidence>
<organism evidence="17">
    <name type="scientific">marine sediment metagenome</name>
    <dbReference type="NCBI Taxonomy" id="412755"/>
    <lineage>
        <taxon>unclassified sequences</taxon>
        <taxon>metagenomes</taxon>
        <taxon>ecological metagenomes</taxon>
    </lineage>
</organism>
<dbReference type="AlphaFoldDB" id="X1IR92"/>
<protein>
    <recommendedName>
        <fullName evidence="12">UDP-N-acetylglucosamine 1-carboxyvinyltransferase</fullName>
        <ecNumber evidence="11">2.5.1.7</ecNumber>
    </recommendedName>
    <alternativeName>
        <fullName evidence="13">Enoylpyruvate transferase</fullName>
    </alternativeName>
    <alternativeName>
        <fullName evidence="14">UDP-N-acetylglucosamine enolpyruvyl transferase</fullName>
    </alternativeName>
</protein>
<evidence type="ECO:0000256" key="1">
    <source>
        <dbReference type="ARBA" id="ARBA00004496"/>
    </source>
</evidence>
<keyword evidence="3" id="KW-0963">Cytoplasm</keyword>
<evidence type="ECO:0000256" key="2">
    <source>
        <dbReference type="ARBA" id="ARBA00004752"/>
    </source>
</evidence>